<evidence type="ECO:0000256" key="12">
    <source>
        <dbReference type="PROSITE-ProRule" id="PRU00042"/>
    </source>
</evidence>
<keyword evidence="6" id="KW-0677">Repeat</keyword>
<evidence type="ECO:0000256" key="1">
    <source>
        <dbReference type="ARBA" id="ARBA00004496"/>
    </source>
</evidence>
<evidence type="ECO:0000256" key="13">
    <source>
        <dbReference type="SAM" id="MobiDB-lite"/>
    </source>
</evidence>
<dbReference type="GO" id="GO:0008270">
    <property type="term" value="F:zinc ion binding"/>
    <property type="evidence" value="ECO:0007669"/>
    <property type="project" value="UniProtKB-KW"/>
</dbReference>
<feature type="compositionally biased region" description="Basic and acidic residues" evidence="13">
    <location>
        <begin position="83"/>
        <end position="102"/>
    </location>
</feature>
<evidence type="ECO:0000256" key="5">
    <source>
        <dbReference type="ARBA" id="ARBA00022723"/>
    </source>
</evidence>
<sequence length="1404" mass="159719">SGIPSDDSNSDMTSDEDMNQDGRESPQPRAVRSFSDRDHDRDWTRRGRSRDVEPRDRWSYTRNPRSRLPQRDLSLPVMAKTSFEMERDDNRDSMDYESRSQDAESYQNVVDLAEDRKTHKTIQDNMENYRKLLSLGVQLAEDDRHSHMTQGHSSRSKRSADPTEEHLHWGFFPGLKTMPEAKKSTHRRGICEDESSHGVIMEKFDKDVSRSSKSGRAREPSDRAQRFPRTSDDNWKDVSLNKRESVIQERGYEGNAVRGGFRFNSNLVSRNRVIERKRRYHFDTDEKGSTHDQKGCARKKPFECSSEMRKAMSMSSLSSLGSPSFTDSQPVIDFAAMPYVCDECGRSFSVISEFVEHQIMHTRENLYEYGESFIHSVAVSEVQRSQAGGKRFECKECGETFNKSAALAEHRKIHAREYHAECRDQEYEETFMPSPTYSELQKIYGKDKFYACRVCKETFLHSSALIEHQKIHFGDDRDNERDREREREWEREPFMSSSTFNEFQKMYGKEKIYECKVCGETFLHSSSLKEHQKIHTRGNPFENNGKVCEETFIPGQSFKRRQKTYTKEKLYDFNDGRDAFMQSSDFSEHQKIHSQKNLFEGKGYEKSVIHSVPFTESQKSHTITRPPENEEEEKEFTVSSNPNENQKFPTKENVYEGKPYERSVIHSLASTEAQKSPSAAGPIKPKVIAESTIQSSDVINHQNVRVGGNTCEGMEYKRSVIHSLAAPKPLKIHNGNELVECNEKGESSIYISDLNDEQQKIPAKEKPYEEGKNNNYEDSVIQNVSHAKPQKSITGEGSGEVKKDGEFSVPSSNVRTYQKARAKKKYIEHRSNETSVIHSPPFGKQHTVRPREKLYECQECGESFAYSYDLTEHQKIHDREESSGSRTYELSVIRSLAPTDPQTSYAQEQYAKEQARIKCMEFRQRFATSEDLNTHHKTYTQEQSHGEETQGKDTHGKKTHDEETHGEETRETRGKETHDEETRGEETHGEEARGNRKCIHQRIHEQDQLYSMKGCDDGFIALLPMKPRRNRAAERNPALAGSAIRCLLCGQGFIHSSALNEHMRLHREDELLEQSRLAEEVIIPGLVLTEFQRSQTEERLFECAICGESFADAADLADHVSVHKNEPYEYGSAYTHTSFLTEPLHGAIPFYECKDCGKSFIHSTVLTRHKELHLEEEEESAAAAAAQEVEVNVLVPPEVLQIQGSNIEAAQPELEAAEPEVEVAEPEVEAAEPNGEAEGPNGEAAEPNGEAEQPNGEAEQPNGDADEPDGAGIEDPEERAEEPEGKDEELEGDADEPDGAGIEDPEEEGEDQEIEVEEPCYDCHECTETFTSGAAFGEHLKAHASIIIFEPPRAFGECSGYIECASTSTGGADQADEKYFRCDVCGQLFTDRLSLARHQNTHTG</sequence>
<protein>
    <recommendedName>
        <fullName evidence="11">Paternally-expressed gene 3 protein</fullName>
    </recommendedName>
</protein>
<dbReference type="GO" id="GO:0006915">
    <property type="term" value="P:apoptotic process"/>
    <property type="evidence" value="ECO:0007669"/>
    <property type="project" value="UniProtKB-KW"/>
</dbReference>
<dbReference type="FunFam" id="3.30.160.60:FF:001567">
    <property type="entry name" value="Paternally expressed 3"/>
    <property type="match status" value="1"/>
</dbReference>
<dbReference type="Pfam" id="PF13912">
    <property type="entry name" value="zf-C2H2_6"/>
    <property type="match status" value="2"/>
</dbReference>
<dbReference type="PANTHER" id="PTHR24381">
    <property type="entry name" value="ZINC FINGER PROTEIN"/>
    <property type="match status" value="1"/>
</dbReference>
<feature type="compositionally biased region" description="Acidic residues" evidence="13">
    <location>
        <begin position="1215"/>
        <end position="1230"/>
    </location>
</feature>
<feature type="domain" description="C2H2-type" evidence="14">
    <location>
        <begin position="392"/>
        <end position="419"/>
    </location>
</feature>
<feature type="compositionally biased region" description="Acidic residues" evidence="13">
    <location>
        <begin position="1264"/>
        <end position="1315"/>
    </location>
</feature>
<feature type="region of interest" description="Disordered" evidence="13">
    <location>
        <begin position="144"/>
        <end position="165"/>
    </location>
</feature>
<feature type="domain" description="C2H2-type" evidence="14">
    <location>
        <begin position="450"/>
        <end position="477"/>
    </location>
</feature>
<evidence type="ECO:0000256" key="6">
    <source>
        <dbReference type="ARBA" id="ARBA00022737"/>
    </source>
</evidence>
<evidence type="ECO:0000256" key="4">
    <source>
        <dbReference type="ARBA" id="ARBA00022703"/>
    </source>
</evidence>
<feature type="compositionally biased region" description="Low complexity" evidence="13">
    <location>
        <begin position="1231"/>
        <end position="1255"/>
    </location>
</feature>
<dbReference type="SMART" id="SM00355">
    <property type="entry name" value="ZnF_C2H2"/>
    <property type="match status" value="10"/>
</dbReference>
<reference evidence="15" key="2">
    <citation type="submission" date="2025-09" db="UniProtKB">
        <authorList>
            <consortium name="Ensembl"/>
        </authorList>
    </citation>
    <scope>IDENTIFICATION</scope>
</reference>
<evidence type="ECO:0000256" key="10">
    <source>
        <dbReference type="ARBA" id="ARBA00061988"/>
    </source>
</evidence>
<dbReference type="GO" id="GO:0000977">
    <property type="term" value="F:RNA polymerase II transcription regulatory region sequence-specific DNA binding"/>
    <property type="evidence" value="ECO:0007669"/>
    <property type="project" value="TreeGrafter"/>
</dbReference>
<feature type="region of interest" description="Disordered" evidence="13">
    <location>
        <begin position="201"/>
        <end position="236"/>
    </location>
</feature>
<dbReference type="GO" id="GO:0005634">
    <property type="term" value="C:nucleus"/>
    <property type="evidence" value="ECO:0007669"/>
    <property type="project" value="Ensembl"/>
</dbReference>
<dbReference type="SUPFAM" id="SSF57667">
    <property type="entry name" value="beta-beta-alpha zinc fingers"/>
    <property type="match status" value="7"/>
</dbReference>
<keyword evidence="3" id="KW-0963">Cytoplasm</keyword>
<evidence type="ECO:0000256" key="2">
    <source>
        <dbReference type="ARBA" id="ARBA00006991"/>
    </source>
</evidence>
<keyword evidence="8" id="KW-0862">Zinc</keyword>
<feature type="domain" description="C2H2-type" evidence="14">
    <location>
        <begin position="1321"/>
        <end position="1344"/>
    </location>
</feature>
<dbReference type="Gene3D" id="3.30.160.60">
    <property type="entry name" value="Classic Zinc Finger"/>
    <property type="match status" value="8"/>
</dbReference>
<feature type="region of interest" description="Disordered" evidence="13">
    <location>
        <begin position="1213"/>
        <end position="1315"/>
    </location>
</feature>
<feature type="domain" description="C2H2-type" evidence="14">
    <location>
        <begin position="855"/>
        <end position="882"/>
    </location>
</feature>
<keyword evidence="9" id="KW-0539">Nucleus</keyword>
<feature type="domain" description="C2H2-type" evidence="14">
    <location>
        <begin position="1101"/>
        <end position="1128"/>
    </location>
</feature>
<evidence type="ECO:0000256" key="8">
    <source>
        <dbReference type="ARBA" id="ARBA00022833"/>
    </source>
</evidence>
<feature type="domain" description="C2H2-type" evidence="14">
    <location>
        <begin position="1151"/>
        <end position="1178"/>
    </location>
</feature>
<dbReference type="GO" id="GO:0000981">
    <property type="term" value="F:DNA-binding transcription factor activity, RNA polymerase II-specific"/>
    <property type="evidence" value="ECO:0007669"/>
    <property type="project" value="TreeGrafter"/>
</dbReference>
<dbReference type="PROSITE" id="PS00028">
    <property type="entry name" value="ZINC_FINGER_C2H2_1"/>
    <property type="match status" value="10"/>
</dbReference>
<feature type="region of interest" description="Disordered" evidence="13">
    <location>
        <begin position="1"/>
        <end position="107"/>
    </location>
</feature>
<feature type="compositionally biased region" description="Basic and acidic residues" evidence="13">
    <location>
        <begin position="34"/>
        <end position="59"/>
    </location>
</feature>
<evidence type="ECO:0000256" key="7">
    <source>
        <dbReference type="ARBA" id="ARBA00022771"/>
    </source>
</evidence>
<feature type="region of interest" description="Disordered" evidence="13">
    <location>
        <begin position="614"/>
        <end position="650"/>
    </location>
</feature>
<feature type="compositionally biased region" description="Basic residues" evidence="13">
    <location>
        <begin position="818"/>
        <end position="827"/>
    </location>
</feature>
<dbReference type="FunFam" id="3.30.160.60:FF:001328">
    <property type="entry name" value="paternally-expressed gene 3 protein"/>
    <property type="match status" value="2"/>
</dbReference>
<comment type="similarity">
    <text evidence="2">Belongs to the krueppel C2H2-type zinc-finger protein family.</text>
</comment>
<dbReference type="PROSITE" id="PS50157">
    <property type="entry name" value="ZINC_FINGER_C2H2_2"/>
    <property type="match status" value="10"/>
</dbReference>
<keyword evidence="16" id="KW-1185">Reference proteome</keyword>
<reference evidence="15" key="1">
    <citation type="submission" date="2025-08" db="UniProtKB">
        <authorList>
            <consortium name="Ensembl"/>
        </authorList>
    </citation>
    <scope>IDENTIFICATION</scope>
</reference>
<comment type="subcellular location">
    <subcellularLocation>
        <location evidence="1">Cytoplasm</location>
    </subcellularLocation>
</comment>
<evidence type="ECO:0000256" key="3">
    <source>
        <dbReference type="ARBA" id="ARBA00022490"/>
    </source>
</evidence>
<evidence type="ECO:0000256" key="11">
    <source>
        <dbReference type="ARBA" id="ARBA00070224"/>
    </source>
</evidence>
<keyword evidence="5" id="KW-0479">Metal-binding</keyword>
<dbReference type="Ensembl" id="ENSPSMT00000028651.1">
    <property type="protein sequence ID" value="ENSPSMP00000024702.1"/>
    <property type="gene ID" value="ENSPSMG00000017412.1"/>
</dbReference>
<comment type="subunit">
    <text evidence="10">Homodimer. Interacts with SIAH1A and SIAH2. Interacts with TRAF2.</text>
</comment>
<dbReference type="FunFam" id="3.30.160.60:FF:002668">
    <property type="entry name" value="Paternally expressed 3"/>
    <property type="match status" value="1"/>
</dbReference>
<gene>
    <name evidence="15" type="primary">PEG3</name>
</gene>
<evidence type="ECO:0000313" key="15">
    <source>
        <dbReference type="Ensembl" id="ENSPSMP00000024702.1"/>
    </source>
</evidence>
<feature type="compositionally biased region" description="Polar residues" evidence="13">
    <location>
        <begin position="614"/>
        <end position="623"/>
    </location>
</feature>
<keyword evidence="7 12" id="KW-0863">Zinc-finger</keyword>
<feature type="compositionally biased region" description="Polar residues" evidence="13">
    <location>
        <begin position="786"/>
        <end position="795"/>
    </location>
</feature>
<dbReference type="GO" id="GO:0000122">
    <property type="term" value="P:negative regulation of transcription by RNA polymerase II"/>
    <property type="evidence" value="ECO:0007669"/>
    <property type="project" value="Ensembl"/>
</dbReference>
<feature type="domain" description="C2H2-type" evidence="14">
    <location>
        <begin position="1044"/>
        <end position="1071"/>
    </location>
</feature>
<feature type="domain" description="C2H2-type" evidence="14">
    <location>
        <begin position="513"/>
        <end position="540"/>
    </location>
</feature>
<evidence type="ECO:0000256" key="9">
    <source>
        <dbReference type="ARBA" id="ARBA00023242"/>
    </source>
</evidence>
<dbReference type="GO" id="GO:0045944">
    <property type="term" value="P:positive regulation of transcription by RNA polymerase II"/>
    <property type="evidence" value="ECO:0007669"/>
    <property type="project" value="Ensembl"/>
</dbReference>
<dbReference type="Proteomes" id="UP000694414">
    <property type="component" value="Unplaced"/>
</dbReference>
<proteinExistence type="inferred from homology"/>
<feature type="domain" description="C2H2-type" evidence="14">
    <location>
        <begin position="1380"/>
        <end position="1404"/>
    </location>
</feature>
<dbReference type="FunFam" id="3.30.160.60:FF:002100">
    <property type="entry name" value="Paternally-expressed gene 3 protein"/>
    <property type="match status" value="1"/>
</dbReference>
<dbReference type="GeneTree" id="ENSGT00940000162525"/>
<feature type="region of interest" description="Disordered" evidence="13">
    <location>
        <begin position="786"/>
        <end position="847"/>
    </location>
</feature>
<dbReference type="InterPro" id="IPR013087">
    <property type="entry name" value="Znf_C2H2_type"/>
</dbReference>
<feature type="compositionally biased region" description="Polar residues" evidence="13">
    <location>
        <begin position="1"/>
        <end position="12"/>
    </location>
</feature>
<keyword evidence="4" id="KW-0053">Apoptosis</keyword>
<feature type="compositionally biased region" description="Polar residues" evidence="13">
    <location>
        <begin position="637"/>
        <end position="648"/>
    </location>
</feature>
<dbReference type="GO" id="GO:0005776">
    <property type="term" value="C:autophagosome"/>
    <property type="evidence" value="ECO:0007669"/>
    <property type="project" value="Ensembl"/>
</dbReference>
<dbReference type="FunFam" id="3.30.160.60:FF:003286">
    <property type="entry name" value="Paternally-expressed gene 3 protein"/>
    <property type="match status" value="1"/>
</dbReference>
<dbReference type="FunFam" id="3.30.160.60:FF:001757">
    <property type="entry name" value="paternally-expressed gene 3 protein isoform X1"/>
    <property type="match status" value="1"/>
</dbReference>
<organism evidence="15 16">
    <name type="scientific">Prolemur simus</name>
    <name type="common">Greater bamboo lemur</name>
    <name type="synonym">Hapalemur simus</name>
    <dbReference type="NCBI Taxonomy" id="1328070"/>
    <lineage>
        <taxon>Eukaryota</taxon>
        <taxon>Metazoa</taxon>
        <taxon>Chordata</taxon>
        <taxon>Craniata</taxon>
        <taxon>Vertebrata</taxon>
        <taxon>Euteleostomi</taxon>
        <taxon>Mammalia</taxon>
        <taxon>Eutheria</taxon>
        <taxon>Euarchontoglires</taxon>
        <taxon>Primates</taxon>
        <taxon>Strepsirrhini</taxon>
        <taxon>Lemuriformes</taxon>
        <taxon>Lemuridae</taxon>
        <taxon>Prolemur</taxon>
    </lineage>
</organism>
<evidence type="ECO:0000259" key="14">
    <source>
        <dbReference type="PROSITE" id="PS50157"/>
    </source>
</evidence>
<accession>A0A8C9DPC6</accession>
<dbReference type="Pfam" id="PF00096">
    <property type="entry name" value="zf-C2H2"/>
    <property type="match status" value="7"/>
</dbReference>
<name>A0A8C9DPC6_PROSS</name>
<dbReference type="FunFam" id="3.30.160.60:FF:000661">
    <property type="entry name" value="paternally-expressed gene 3 protein-like"/>
    <property type="match status" value="1"/>
</dbReference>
<dbReference type="InterPro" id="IPR036236">
    <property type="entry name" value="Znf_C2H2_sf"/>
</dbReference>
<feature type="region of interest" description="Disordered" evidence="13">
    <location>
        <begin position="930"/>
        <end position="997"/>
    </location>
</feature>
<evidence type="ECO:0000313" key="16">
    <source>
        <dbReference type="Proteomes" id="UP000694414"/>
    </source>
</evidence>
<dbReference type="PANTHER" id="PTHR24381:SF293">
    <property type="entry name" value="PATERNALLY-EXPRESSED GENE 3 PROTEIN"/>
    <property type="match status" value="1"/>
</dbReference>
<feature type="compositionally biased region" description="Basic and acidic residues" evidence="13">
    <location>
        <begin position="944"/>
        <end position="994"/>
    </location>
</feature>
<feature type="domain" description="C2H2-type" evidence="14">
    <location>
        <begin position="339"/>
        <end position="366"/>
    </location>
</feature>